<dbReference type="STRING" id="455432.AWN90_32795"/>
<dbReference type="Proteomes" id="UP000076512">
    <property type="component" value="Unassembled WGS sequence"/>
</dbReference>
<dbReference type="InterPro" id="IPR021005">
    <property type="entry name" value="Znf_CGNR"/>
</dbReference>
<dbReference type="InterPro" id="IPR010852">
    <property type="entry name" value="ABATE"/>
</dbReference>
<name>A0A164MJP5_9NOCA</name>
<dbReference type="PANTHER" id="PTHR35525">
    <property type="entry name" value="BLL6575 PROTEIN"/>
    <property type="match status" value="1"/>
</dbReference>
<evidence type="ECO:0000313" key="3">
    <source>
        <dbReference type="Proteomes" id="UP000076512"/>
    </source>
</evidence>
<dbReference type="SUPFAM" id="SSF160904">
    <property type="entry name" value="Jann2411-like"/>
    <property type="match status" value="1"/>
</dbReference>
<feature type="domain" description="Zinc finger CGNR" evidence="1">
    <location>
        <begin position="136"/>
        <end position="179"/>
    </location>
</feature>
<dbReference type="AlphaFoldDB" id="A0A164MJP5"/>
<gene>
    <name evidence="2" type="ORF">AWN90_32795</name>
</gene>
<dbReference type="Pfam" id="PF11706">
    <property type="entry name" value="zf-CGNR"/>
    <property type="match status" value="1"/>
</dbReference>
<accession>A0A164MJP5</accession>
<comment type="caution">
    <text evidence="2">The sequence shown here is derived from an EMBL/GenBank/DDBJ whole genome shotgun (WGS) entry which is preliminary data.</text>
</comment>
<organism evidence="2 3">
    <name type="scientific">Nocardia terpenica</name>
    <dbReference type="NCBI Taxonomy" id="455432"/>
    <lineage>
        <taxon>Bacteria</taxon>
        <taxon>Bacillati</taxon>
        <taxon>Actinomycetota</taxon>
        <taxon>Actinomycetes</taxon>
        <taxon>Mycobacteriales</taxon>
        <taxon>Nocardiaceae</taxon>
        <taxon>Nocardia</taxon>
    </lineage>
</organism>
<dbReference type="OrthoDB" id="3531194at2"/>
<evidence type="ECO:0000259" key="1">
    <source>
        <dbReference type="Pfam" id="PF11706"/>
    </source>
</evidence>
<dbReference type="PANTHER" id="PTHR35525:SF3">
    <property type="entry name" value="BLL6575 PROTEIN"/>
    <property type="match status" value="1"/>
</dbReference>
<evidence type="ECO:0000313" key="2">
    <source>
        <dbReference type="EMBL" id="KZM73419.1"/>
    </source>
</evidence>
<dbReference type="RefSeq" id="WP_067590738.1">
    <property type="nucleotide sequence ID" value="NZ_JABMCZ010000001.1"/>
</dbReference>
<reference evidence="2 3" key="1">
    <citation type="submission" date="2016-04" db="EMBL/GenBank/DDBJ databases">
        <authorList>
            <person name="Evans L.H."/>
            <person name="Alamgir A."/>
            <person name="Owens N."/>
            <person name="Weber N.D."/>
            <person name="Virtaneva K."/>
            <person name="Barbian K."/>
            <person name="Babar A."/>
            <person name="Rosenke K."/>
        </authorList>
    </citation>
    <scope>NUCLEOTIDE SEQUENCE [LARGE SCALE GENOMIC DNA]</scope>
    <source>
        <strain evidence="2 3">IFM 0406</strain>
    </source>
</reference>
<dbReference type="InterPro" id="IPR023286">
    <property type="entry name" value="ABATE_dom_sf"/>
</dbReference>
<protein>
    <recommendedName>
        <fullName evidence="1">Zinc finger CGNR domain-containing protein</fullName>
    </recommendedName>
</protein>
<proteinExistence type="predicted"/>
<dbReference type="Pfam" id="PF07336">
    <property type="entry name" value="ABATE"/>
    <property type="match status" value="1"/>
</dbReference>
<keyword evidence="3" id="KW-1185">Reference proteome</keyword>
<dbReference type="Gene3D" id="1.10.3300.10">
    <property type="entry name" value="Jann2411-like domain"/>
    <property type="match status" value="1"/>
</dbReference>
<sequence>MDYVPGAALATDLVNTAPLVRTSIGEVLADPAALRRFLDEHGVEVSAAPLESDVTRTHSLRDDVRAVLEAADEDETVARASALMMRGARGPVLHRDSEGHWQWHVVTARNSDLADELAVRIGIGLLGALHTLGHKRFRHCAAPDCAGLFVDTSRAGRRRYCMPDLCGNRINVANYRARQQN</sequence>
<dbReference type="EMBL" id="LWGR01000007">
    <property type="protein sequence ID" value="KZM73419.1"/>
    <property type="molecule type" value="Genomic_DNA"/>
</dbReference>